<name>A0AAW0Q3C4_9GOBI</name>
<evidence type="ECO:0000313" key="2">
    <source>
        <dbReference type="EMBL" id="KAK7938639.1"/>
    </source>
</evidence>
<protein>
    <submittedName>
        <fullName evidence="2">Uncharacterized protein</fullName>
    </submittedName>
</protein>
<gene>
    <name evidence="2" type="ORF">WMY93_001965</name>
</gene>
<keyword evidence="3" id="KW-1185">Reference proteome</keyword>
<comment type="caution">
    <text evidence="2">The sequence shown here is derived from an EMBL/GenBank/DDBJ whole genome shotgun (WGS) entry which is preliminary data.</text>
</comment>
<dbReference type="EMBL" id="JBBPFD010000002">
    <property type="protein sequence ID" value="KAK7938639.1"/>
    <property type="molecule type" value="Genomic_DNA"/>
</dbReference>
<evidence type="ECO:0000256" key="1">
    <source>
        <dbReference type="SAM" id="MobiDB-lite"/>
    </source>
</evidence>
<organism evidence="2 3">
    <name type="scientific">Mugilogobius chulae</name>
    <name type="common">yellowstripe goby</name>
    <dbReference type="NCBI Taxonomy" id="88201"/>
    <lineage>
        <taxon>Eukaryota</taxon>
        <taxon>Metazoa</taxon>
        <taxon>Chordata</taxon>
        <taxon>Craniata</taxon>
        <taxon>Vertebrata</taxon>
        <taxon>Euteleostomi</taxon>
        <taxon>Actinopterygii</taxon>
        <taxon>Neopterygii</taxon>
        <taxon>Teleostei</taxon>
        <taxon>Neoteleostei</taxon>
        <taxon>Acanthomorphata</taxon>
        <taxon>Gobiaria</taxon>
        <taxon>Gobiiformes</taxon>
        <taxon>Gobioidei</taxon>
        <taxon>Gobiidae</taxon>
        <taxon>Gobionellinae</taxon>
        <taxon>Mugilogobius</taxon>
    </lineage>
</organism>
<reference evidence="3" key="1">
    <citation type="submission" date="2024-04" db="EMBL/GenBank/DDBJ databases">
        <title>Salinicola lusitanus LLJ914,a marine bacterium isolated from the Okinawa Trough.</title>
        <authorList>
            <person name="Li J."/>
        </authorList>
    </citation>
    <scope>NUCLEOTIDE SEQUENCE [LARGE SCALE GENOMIC DNA]</scope>
</reference>
<feature type="region of interest" description="Disordered" evidence="1">
    <location>
        <begin position="36"/>
        <end position="68"/>
    </location>
</feature>
<proteinExistence type="predicted"/>
<dbReference type="AlphaFoldDB" id="A0AAW0Q3C4"/>
<sequence length="102" mass="11257">MAPIDLTLTPHQKQLPPRLTHASSFQVAPLDLRSTPFGDRPYWNSPAPYQLNSPSRKSSPPMARPLPIDLTSPELLHISFSPEPAARDVPPPRWGGSPRDTS</sequence>
<feature type="region of interest" description="Disordered" evidence="1">
    <location>
        <begin position="80"/>
        <end position="102"/>
    </location>
</feature>
<feature type="region of interest" description="Disordered" evidence="1">
    <location>
        <begin position="1"/>
        <end position="21"/>
    </location>
</feature>
<evidence type="ECO:0000313" key="3">
    <source>
        <dbReference type="Proteomes" id="UP001460270"/>
    </source>
</evidence>
<dbReference type="Proteomes" id="UP001460270">
    <property type="component" value="Unassembled WGS sequence"/>
</dbReference>
<accession>A0AAW0Q3C4</accession>